<sequence length="249" mass="25870">MAQALGVDVGGTGIKAAVVDLSTGELVTERVRVETPKGGKPGPVVETIAGLVSDAKWEGDLGVAFPAVIRGGVAFSAANVDKHWIGTDVAALVQEAVGVKPTVLNDADAAGLAEIRHGAGLNVGGVVLVLTLGTGIGSALFVDGTLVPNTEFGHLELDGHDAERKAAELAREREDLSWKQWAHRVEHYLKHVDSLLWPDLILLGGGVSKVSEKWLPFIDVRPPVQPASLRNEAGIVGAAMATADPVAGR</sequence>
<dbReference type="Proteomes" id="UP001500618">
    <property type="component" value="Unassembled WGS sequence"/>
</dbReference>
<dbReference type="EMBL" id="BAAANY010000042">
    <property type="protein sequence ID" value="GAA1717639.1"/>
    <property type="molecule type" value="Genomic_DNA"/>
</dbReference>
<protein>
    <submittedName>
        <fullName evidence="2">ROK family protein</fullName>
    </submittedName>
</protein>
<evidence type="ECO:0000313" key="3">
    <source>
        <dbReference type="Proteomes" id="UP001500618"/>
    </source>
</evidence>
<dbReference type="PANTHER" id="PTHR18964">
    <property type="entry name" value="ROK (REPRESSOR, ORF, KINASE) FAMILY"/>
    <property type="match status" value="1"/>
</dbReference>
<dbReference type="RefSeq" id="WP_344315019.1">
    <property type="nucleotide sequence ID" value="NZ_BAAANY010000042.1"/>
</dbReference>
<dbReference type="NCBIfam" id="NF045942">
    <property type="entry name" value="PolPhglucPhase"/>
    <property type="match status" value="1"/>
</dbReference>
<dbReference type="PANTHER" id="PTHR18964:SF146">
    <property type="entry name" value="POLYPHOSPHATE GLUCOKINASE"/>
    <property type="match status" value="1"/>
</dbReference>
<evidence type="ECO:0000313" key="2">
    <source>
        <dbReference type="EMBL" id="GAA1717639.1"/>
    </source>
</evidence>
<dbReference type="Pfam" id="PF00480">
    <property type="entry name" value="ROK"/>
    <property type="match status" value="1"/>
</dbReference>
<organism evidence="2 3">
    <name type="scientific">Fodinicola feengrottensis</name>
    <dbReference type="NCBI Taxonomy" id="435914"/>
    <lineage>
        <taxon>Bacteria</taxon>
        <taxon>Bacillati</taxon>
        <taxon>Actinomycetota</taxon>
        <taxon>Actinomycetes</taxon>
        <taxon>Mycobacteriales</taxon>
        <taxon>Fodinicola</taxon>
    </lineage>
</organism>
<evidence type="ECO:0000256" key="1">
    <source>
        <dbReference type="ARBA" id="ARBA00006479"/>
    </source>
</evidence>
<reference evidence="3" key="1">
    <citation type="journal article" date="2019" name="Int. J. Syst. Evol. Microbiol.">
        <title>The Global Catalogue of Microorganisms (GCM) 10K type strain sequencing project: providing services to taxonomists for standard genome sequencing and annotation.</title>
        <authorList>
            <consortium name="The Broad Institute Genomics Platform"/>
            <consortium name="The Broad Institute Genome Sequencing Center for Infectious Disease"/>
            <person name="Wu L."/>
            <person name="Ma J."/>
        </authorList>
    </citation>
    <scope>NUCLEOTIDE SEQUENCE [LARGE SCALE GENOMIC DNA]</scope>
    <source>
        <strain evidence="3">JCM 14718</strain>
    </source>
</reference>
<dbReference type="InterPro" id="IPR000600">
    <property type="entry name" value="ROK"/>
</dbReference>
<dbReference type="CDD" id="cd24058">
    <property type="entry name" value="ASKHA_NBD_ROK_PPGK"/>
    <property type="match status" value="1"/>
</dbReference>
<dbReference type="SUPFAM" id="SSF53067">
    <property type="entry name" value="Actin-like ATPase domain"/>
    <property type="match status" value="1"/>
</dbReference>
<dbReference type="InterPro" id="IPR043129">
    <property type="entry name" value="ATPase_NBD"/>
</dbReference>
<keyword evidence="3" id="KW-1185">Reference proteome</keyword>
<dbReference type="Gene3D" id="3.30.420.40">
    <property type="match status" value="2"/>
</dbReference>
<proteinExistence type="inferred from homology"/>
<comment type="caution">
    <text evidence="2">The sequence shown here is derived from an EMBL/GenBank/DDBJ whole genome shotgun (WGS) entry which is preliminary data.</text>
</comment>
<comment type="similarity">
    <text evidence="1">Belongs to the ROK (NagC/XylR) family.</text>
</comment>
<gene>
    <name evidence="2" type="ORF">GCM10009765_77670</name>
</gene>
<name>A0ABP4V9N1_9ACTN</name>
<accession>A0ABP4V9N1</accession>